<keyword evidence="1" id="KW-0808">Transferase</keyword>
<dbReference type="GO" id="GO:0003677">
    <property type="term" value="F:DNA binding"/>
    <property type="evidence" value="ECO:0007669"/>
    <property type="project" value="InterPro"/>
</dbReference>
<proteinExistence type="predicted"/>
<evidence type="ECO:0000256" key="1">
    <source>
        <dbReference type="ARBA" id="ARBA00022679"/>
    </source>
</evidence>
<dbReference type="FunFam" id="3.20.20.140:FF:000047">
    <property type="entry name" value="PHP domain-containing protein"/>
    <property type="match status" value="1"/>
</dbReference>
<dbReference type="Pfam" id="PF14716">
    <property type="entry name" value="HHH_8"/>
    <property type="match status" value="1"/>
</dbReference>
<dbReference type="InterPro" id="IPR003141">
    <property type="entry name" value="Pol/His_phosphatase_N"/>
</dbReference>
<dbReference type="InterPro" id="IPR004013">
    <property type="entry name" value="PHP_dom"/>
</dbReference>
<dbReference type="EMBL" id="NAFI01000127">
    <property type="protein sequence ID" value="OSJ18573.1"/>
    <property type="molecule type" value="Genomic_DNA"/>
</dbReference>
<dbReference type="SUPFAM" id="SSF81301">
    <property type="entry name" value="Nucleotidyltransferase"/>
    <property type="match status" value="1"/>
</dbReference>
<dbReference type="GO" id="GO:0042578">
    <property type="term" value="F:phosphoric ester hydrolase activity"/>
    <property type="evidence" value="ECO:0007669"/>
    <property type="project" value="TreeGrafter"/>
</dbReference>
<sequence>MASVDDRTLASLLREYAQRTALRGGNPYRAKAYARAADSLAALAVPLHVLIAEDRLTEIPGVGEAIADIITKLHKTGTHPSLEKLRKEIPEGVLEMLAVPGLRPEKVLRLYKDLGITSFAELEVAAKDDRIKKAKGLGAALQTKILQNLAIAKSGEGRLHLHRAAVLLAHAKDSLRKARRELKRVTIAGDFRRGCELVGDLTIVAEAPKVTKTSKASGADGMQIRLSDRKHFGAALLFATGSAAHVEQLQALATEKLMRLESDGLHKGRTLIAGDEAEIYSALGLPFIDPELREGRGEVELALKGKLPKLVTDKDLRGILHCHTDASDGTESLDTMAKATRQRGFEYFGVADHSKSAHYAGGLSVEEIAQQHLEADRLNKRFGKDFRILKGIESDILADGSLDYADDVLQRFDFVVASVHGRFKLDPKAQTQRLLRAVSDPHTTIIGHMTGRQLQRRPGYEIDIEKVLRACARHDVVVEINAHPWRLDLDWRWHQAALEFGCMMSINPDAHSIPELDHMHWGVEMARKGGVPADRVLNAMALPEITRYLRQKRRSVARAA</sequence>
<dbReference type="Pfam" id="PF14791">
    <property type="entry name" value="DNA_pol_B_thumb"/>
    <property type="match status" value="1"/>
</dbReference>
<dbReference type="InterPro" id="IPR047967">
    <property type="entry name" value="PolX_PHP"/>
</dbReference>
<dbReference type="InterPro" id="IPR016195">
    <property type="entry name" value="Pol/histidinol_Pase-like"/>
</dbReference>
<dbReference type="PANTHER" id="PTHR36928:SF1">
    <property type="entry name" value="PHOSPHATASE YCDX-RELATED"/>
    <property type="match status" value="1"/>
</dbReference>
<dbReference type="Gene3D" id="3.30.210.10">
    <property type="entry name" value="DNA polymerase, thumb domain"/>
    <property type="match status" value="1"/>
</dbReference>
<dbReference type="InterPro" id="IPR043519">
    <property type="entry name" value="NT_sf"/>
</dbReference>
<dbReference type="RefSeq" id="WP_085357335.1">
    <property type="nucleotide sequence ID" value="NZ_NAFD01000136.1"/>
</dbReference>
<dbReference type="InterPro" id="IPR050243">
    <property type="entry name" value="PHP_phosphatase"/>
</dbReference>
<evidence type="ECO:0000259" key="4">
    <source>
        <dbReference type="SMART" id="SM00483"/>
    </source>
</evidence>
<dbReference type="GO" id="GO:0005829">
    <property type="term" value="C:cytosol"/>
    <property type="evidence" value="ECO:0007669"/>
    <property type="project" value="TreeGrafter"/>
</dbReference>
<evidence type="ECO:0000256" key="2">
    <source>
        <dbReference type="ARBA" id="ARBA00022695"/>
    </source>
</evidence>
<dbReference type="OrthoDB" id="9808747at2"/>
<dbReference type="InterPro" id="IPR010996">
    <property type="entry name" value="HHH_MUS81"/>
</dbReference>
<dbReference type="Proteomes" id="UP000193553">
    <property type="component" value="Unassembled WGS sequence"/>
</dbReference>
<keyword evidence="2" id="KW-0548">Nucleotidyltransferase</keyword>
<dbReference type="InterPro" id="IPR029398">
    <property type="entry name" value="PolB_thumb"/>
</dbReference>
<comment type="caution">
    <text evidence="5">The sequence shown here is derived from an EMBL/GenBank/DDBJ whole genome shotgun (WGS) entry which is preliminary data.</text>
</comment>
<name>A0A1X3GU52_9BRAD</name>
<organism evidence="5 6">
    <name type="scientific">Bradyrhizobium canariense</name>
    <dbReference type="NCBI Taxonomy" id="255045"/>
    <lineage>
        <taxon>Bacteria</taxon>
        <taxon>Pseudomonadati</taxon>
        <taxon>Pseudomonadota</taxon>
        <taxon>Alphaproteobacteria</taxon>
        <taxon>Hyphomicrobiales</taxon>
        <taxon>Nitrobacteraceae</taxon>
        <taxon>Bradyrhizobium</taxon>
    </lineage>
</organism>
<dbReference type="SMART" id="SM00481">
    <property type="entry name" value="POLIIIAc"/>
    <property type="match status" value="1"/>
</dbReference>
<dbReference type="InterPro" id="IPR037160">
    <property type="entry name" value="DNA_Pol_thumb_sf"/>
</dbReference>
<dbReference type="InterPro" id="IPR022311">
    <property type="entry name" value="PolX-like"/>
</dbReference>
<dbReference type="CDD" id="cd07436">
    <property type="entry name" value="PHP_PolX"/>
    <property type="match status" value="1"/>
</dbReference>
<dbReference type="InterPro" id="IPR027421">
    <property type="entry name" value="DNA_pol_lamdba_lyase_dom_sf"/>
</dbReference>
<keyword evidence="5" id="KW-0378">Hydrolase</keyword>
<dbReference type="PANTHER" id="PTHR36928">
    <property type="entry name" value="PHOSPHATASE YCDX-RELATED"/>
    <property type="match status" value="1"/>
</dbReference>
<dbReference type="SMART" id="SM00483">
    <property type="entry name" value="POLXc"/>
    <property type="match status" value="1"/>
</dbReference>
<dbReference type="GO" id="GO:0003887">
    <property type="term" value="F:DNA-directed DNA polymerase activity"/>
    <property type="evidence" value="ECO:0007669"/>
    <property type="project" value="InterPro"/>
</dbReference>
<dbReference type="PIRSF" id="PIRSF005047">
    <property type="entry name" value="UCP005047_YshC"/>
    <property type="match status" value="1"/>
</dbReference>
<dbReference type="InterPro" id="IPR002054">
    <property type="entry name" value="DNA-dir_DNA_pol_X"/>
</dbReference>
<keyword evidence="5" id="KW-0540">Nuclease</keyword>
<protein>
    <submittedName>
        <fullName evidence="5">DNA polymerase/3'-5' exonuclease PolX</fullName>
    </submittedName>
</protein>
<feature type="domain" description="DNA-directed DNA polymerase X" evidence="4">
    <location>
        <begin position="3"/>
        <end position="294"/>
    </location>
</feature>
<gene>
    <name evidence="5" type="ORF">BSZ18_01880</name>
</gene>
<dbReference type="Pfam" id="PF02811">
    <property type="entry name" value="PHP"/>
    <property type="match status" value="1"/>
</dbReference>
<accession>A0A1X3GU52</accession>
<dbReference type="GO" id="GO:0071978">
    <property type="term" value="P:bacterial-type flagellum-dependent swarming motility"/>
    <property type="evidence" value="ECO:0007669"/>
    <property type="project" value="TreeGrafter"/>
</dbReference>
<reference evidence="5 6" key="1">
    <citation type="submission" date="2017-03" db="EMBL/GenBank/DDBJ databases">
        <title>Whole genome sequences of fourteen strains of Bradyrhizobium canariense and one strain of Bradyrhizobium japonicum isolated from Lupinus (Papilionoideae: Genisteae) species in Algeria.</title>
        <authorList>
            <person name="Crovadore J."/>
            <person name="Chekireb D."/>
            <person name="Brachmann A."/>
            <person name="Chablais R."/>
            <person name="Cochard B."/>
            <person name="Lefort F."/>
        </authorList>
    </citation>
    <scope>NUCLEOTIDE SEQUENCE [LARGE SCALE GENOMIC DNA]</scope>
    <source>
        <strain evidence="5 6">UBMA195</strain>
    </source>
</reference>
<feature type="domain" description="Polymerase/histidinol phosphatase N-terminal" evidence="3">
    <location>
        <begin position="318"/>
        <end position="398"/>
    </location>
</feature>
<dbReference type="Pfam" id="PF14520">
    <property type="entry name" value="HHH_5"/>
    <property type="match status" value="1"/>
</dbReference>
<evidence type="ECO:0000313" key="5">
    <source>
        <dbReference type="EMBL" id="OSJ18573.1"/>
    </source>
</evidence>
<keyword evidence="5" id="KW-0269">Exonuclease</keyword>
<dbReference type="SUPFAM" id="SSF47802">
    <property type="entry name" value="DNA polymerase beta, N-terminal domain-like"/>
    <property type="match status" value="1"/>
</dbReference>
<evidence type="ECO:0000313" key="6">
    <source>
        <dbReference type="Proteomes" id="UP000193553"/>
    </source>
</evidence>
<dbReference type="Gene3D" id="3.20.20.140">
    <property type="entry name" value="Metal-dependent hydrolases"/>
    <property type="match status" value="1"/>
</dbReference>
<dbReference type="SUPFAM" id="SSF89550">
    <property type="entry name" value="PHP domain-like"/>
    <property type="match status" value="1"/>
</dbReference>
<dbReference type="Gene3D" id="1.10.150.20">
    <property type="entry name" value="5' to 3' exonuclease, C-terminal subdomain"/>
    <property type="match status" value="1"/>
</dbReference>
<dbReference type="GO" id="GO:0008270">
    <property type="term" value="F:zinc ion binding"/>
    <property type="evidence" value="ECO:0007669"/>
    <property type="project" value="TreeGrafter"/>
</dbReference>
<dbReference type="GO" id="GO:0004527">
    <property type="term" value="F:exonuclease activity"/>
    <property type="evidence" value="ECO:0007669"/>
    <property type="project" value="UniProtKB-KW"/>
</dbReference>
<dbReference type="AlphaFoldDB" id="A0A1X3GU52"/>
<dbReference type="Gene3D" id="1.10.150.110">
    <property type="entry name" value="DNA polymerase beta, N-terminal domain-like"/>
    <property type="match status" value="1"/>
</dbReference>
<evidence type="ECO:0000259" key="3">
    <source>
        <dbReference type="SMART" id="SM00481"/>
    </source>
</evidence>